<proteinExistence type="predicted"/>
<dbReference type="Proteomes" id="UP000612362">
    <property type="component" value="Unassembled WGS sequence"/>
</dbReference>
<evidence type="ECO:0000313" key="1">
    <source>
        <dbReference type="EMBL" id="GHO43574.1"/>
    </source>
</evidence>
<protein>
    <submittedName>
        <fullName evidence="1">Uncharacterized protein</fullName>
    </submittedName>
</protein>
<sequence>MEFMYFALIKLFWQGVEEFNCYKFLGLEMLATIDLRESSLTHEPRETIIAYTLTYT</sequence>
<organism evidence="1 2">
    <name type="scientific">Ktedonospora formicarum</name>
    <dbReference type="NCBI Taxonomy" id="2778364"/>
    <lineage>
        <taxon>Bacteria</taxon>
        <taxon>Bacillati</taxon>
        <taxon>Chloroflexota</taxon>
        <taxon>Ktedonobacteria</taxon>
        <taxon>Ktedonobacterales</taxon>
        <taxon>Ktedonobacteraceae</taxon>
        <taxon>Ktedonospora</taxon>
    </lineage>
</organism>
<keyword evidence="2" id="KW-1185">Reference proteome</keyword>
<gene>
    <name evidence="1" type="ORF">KSX_17370</name>
</gene>
<comment type="caution">
    <text evidence="1">The sequence shown here is derived from an EMBL/GenBank/DDBJ whole genome shotgun (WGS) entry which is preliminary data.</text>
</comment>
<reference evidence="1" key="1">
    <citation type="submission" date="2020-10" db="EMBL/GenBank/DDBJ databases">
        <title>Taxonomic study of unclassified bacteria belonging to the class Ktedonobacteria.</title>
        <authorList>
            <person name="Yabe S."/>
            <person name="Wang C.M."/>
            <person name="Zheng Y."/>
            <person name="Sakai Y."/>
            <person name="Cavaletti L."/>
            <person name="Monciardini P."/>
            <person name="Donadio S."/>
        </authorList>
    </citation>
    <scope>NUCLEOTIDE SEQUENCE</scope>
    <source>
        <strain evidence="1">SOSP1-1</strain>
    </source>
</reference>
<accession>A0A8J3HTS7</accession>
<dbReference type="AlphaFoldDB" id="A0A8J3HTS7"/>
<dbReference type="EMBL" id="BNJF01000001">
    <property type="protein sequence ID" value="GHO43574.1"/>
    <property type="molecule type" value="Genomic_DNA"/>
</dbReference>
<evidence type="ECO:0000313" key="2">
    <source>
        <dbReference type="Proteomes" id="UP000612362"/>
    </source>
</evidence>
<name>A0A8J3HTS7_9CHLR</name>